<feature type="transmembrane region" description="Helical" evidence="1">
    <location>
        <begin position="309"/>
        <end position="326"/>
    </location>
</feature>
<feature type="transmembrane region" description="Helical" evidence="1">
    <location>
        <begin position="188"/>
        <end position="215"/>
    </location>
</feature>
<keyword evidence="3" id="KW-1185">Reference proteome</keyword>
<keyword evidence="1" id="KW-0472">Membrane</keyword>
<dbReference type="Proteomes" id="UP000601789">
    <property type="component" value="Unassembled WGS sequence"/>
</dbReference>
<keyword evidence="1" id="KW-0812">Transmembrane</keyword>
<keyword evidence="1" id="KW-1133">Transmembrane helix</keyword>
<feature type="transmembrane region" description="Helical" evidence="1">
    <location>
        <begin position="97"/>
        <end position="119"/>
    </location>
</feature>
<gene>
    <name evidence="2" type="ORF">IOD40_03705</name>
</gene>
<protein>
    <submittedName>
        <fullName evidence="2">Uncharacterized protein</fullName>
    </submittedName>
</protein>
<accession>A0ABS0S901</accession>
<evidence type="ECO:0000313" key="3">
    <source>
        <dbReference type="Proteomes" id="UP000601789"/>
    </source>
</evidence>
<feature type="transmembrane region" description="Helical" evidence="1">
    <location>
        <begin position="221"/>
        <end position="247"/>
    </location>
</feature>
<dbReference type="EMBL" id="JADGMQ010000002">
    <property type="protein sequence ID" value="MBI1619770.1"/>
    <property type="molecule type" value="Genomic_DNA"/>
</dbReference>
<comment type="caution">
    <text evidence="2">The sequence shown here is derived from an EMBL/GenBank/DDBJ whole genome shotgun (WGS) entry which is preliminary data.</text>
</comment>
<feature type="transmembrane region" description="Helical" evidence="1">
    <location>
        <begin position="126"/>
        <end position="143"/>
    </location>
</feature>
<organism evidence="2 3">
    <name type="scientific">Aquamicrobium zhengzhouense</name>
    <dbReference type="NCBI Taxonomy" id="2781738"/>
    <lineage>
        <taxon>Bacteria</taxon>
        <taxon>Pseudomonadati</taxon>
        <taxon>Pseudomonadota</taxon>
        <taxon>Alphaproteobacteria</taxon>
        <taxon>Hyphomicrobiales</taxon>
        <taxon>Phyllobacteriaceae</taxon>
        <taxon>Aquamicrobium</taxon>
    </lineage>
</organism>
<name>A0ABS0S901_9HYPH</name>
<feature type="transmembrane region" description="Helical" evidence="1">
    <location>
        <begin position="155"/>
        <end position="176"/>
    </location>
</feature>
<proteinExistence type="predicted"/>
<feature type="transmembrane region" description="Helical" evidence="1">
    <location>
        <begin position="268"/>
        <end position="289"/>
    </location>
</feature>
<reference evidence="2 3" key="1">
    <citation type="submission" date="2020-10" db="EMBL/GenBank/DDBJ databases">
        <title>Aquamicrobium zhengzhouensis sp. nov., a exopolysaccharide producing bacterium isolated from farmland soil.</title>
        <authorList>
            <person name="Wang X."/>
        </authorList>
    </citation>
    <scope>NUCLEOTIDE SEQUENCE [LARGE SCALE GENOMIC DNA]</scope>
    <source>
        <strain evidence="3">cd-1</strain>
    </source>
</reference>
<evidence type="ECO:0000256" key="1">
    <source>
        <dbReference type="SAM" id="Phobius"/>
    </source>
</evidence>
<feature type="transmembrane region" description="Helical" evidence="1">
    <location>
        <begin position="360"/>
        <end position="378"/>
    </location>
</feature>
<dbReference type="RefSeq" id="WP_198474474.1">
    <property type="nucleotide sequence ID" value="NZ_JADGMQ010000002.1"/>
</dbReference>
<feature type="transmembrane region" description="Helical" evidence="1">
    <location>
        <begin position="20"/>
        <end position="40"/>
    </location>
</feature>
<sequence length="567" mass="61464">MAEVVRDFRTSDKSMPGTNFAAVTVLCVTAAIASVLLTLVRELPIGTYYWDIYFFADAAHRIRGGEVPHQDFFLSVGALPYYLYELLWRVWPDGQPLLLGQYSLLIVTLPLMLAVVLSAGVSAGRVVAVVLPFAFFSLAPINSNEFVSVPSVDGYGLYNRQAGLLLYVLASALALVRRHLVLGTIVGLSAAALFFLKITGFVAGAGFVGVAVLAGRLGPKAIAAGLVAFLVPLALVELGLGIVSLYIADVLAMLSHNSGGFIGRFLRLVSHELDVLAPAAVLCGALAYLERGRLVAALTTPFPENVTGLFSLTSVQLALMTGFAILFEMQNTGSQEFIYLWPLLSGLLIPGHQLEGRWRVVIITLVAVTALSLITKTVHRLGRALAIMPTQISLDLPELGILNSVSARDDYIRRAEKLRAHFADNVNGYRTLISEGEDPSFLYYTTPDTQILYLIDVAEGIKAIRHHEEATGNHYASLAGLDYVDPLPMLMGRQGAKAMPMGLDPTRGYPAARHDDYRAGLAQVDAILEPICPLVDQRAAIRAIAEPVLEGRRKVQIDPCWVLYEKP</sequence>
<evidence type="ECO:0000313" key="2">
    <source>
        <dbReference type="EMBL" id="MBI1619770.1"/>
    </source>
</evidence>